<keyword evidence="2" id="KW-1185">Reference proteome</keyword>
<reference evidence="1 2" key="1">
    <citation type="submission" date="2013-12" db="EMBL/GenBank/DDBJ databases">
        <title>Genome and proteome characterization of Caldibacillus debilis GB1 derived from a cellulolytic aero-tolerant co-culture.</title>
        <authorList>
            <person name="Wushke S.T."/>
            <person name="Zhang X."/>
            <person name="Fristensky B."/>
            <person name="Wilkins J.A."/>
            <person name="Levin D.B."/>
            <person name="Sparling R."/>
        </authorList>
    </citation>
    <scope>NUCLEOTIDE SEQUENCE [LARGE SCALE GENOMIC DNA]</scope>
    <source>
        <strain evidence="1 2">GB1</strain>
    </source>
</reference>
<comment type="caution">
    <text evidence="1">The sequence shown here is derived from an EMBL/GenBank/DDBJ whole genome shotgun (WGS) entry which is preliminary data.</text>
</comment>
<dbReference type="RefSeq" id="WP_120668796.1">
    <property type="nucleotide sequence ID" value="NZ_AZRV01000023.1"/>
</dbReference>
<accession>A0A420VG66</accession>
<sequence length="160" mass="18634">MGIHLRIQFLHEMDGEGIHPYLENYGALRKIMERFMENCESLEVHCWEDETDAIRELIAVSDRADVKEGNPMIIRTKCTPEVKDLLLNRGLNEKNQYKWFTVFFNREGEIYFSAEHWGSSAFIPNVGEEDLKFIRAAAGKDADIFQYRDEDVDRAGEVLD</sequence>
<dbReference type="Proteomes" id="UP000286235">
    <property type="component" value="Unassembled WGS sequence"/>
</dbReference>
<evidence type="ECO:0000313" key="1">
    <source>
        <dbReference type="EMBL" id="RKO62353.1"/>
    </source>
</evidence>
<dbReference type="EMBL" id="AZRV01000023">
    <property type="protein sequence ID" value="RKO62353.1"/>
    <property type="molecule type" value="Genomic_DNA"/>
</dbReference>
<proteinExistence type="predicted"/>
<dbReference type="AlphaFoldDB" id="A0A420VG66"/>
<evidence type="ECO:0000313" key="2">
    <source>
        <dbReference type="Proteomes" id="UP000286235"/>
    </source>
</evidence>
<organism evidence="1 2">
    <name type="scientific">Caldibacillus debilis GB1</name>
    <dbReference type="NCBI Taxonomy" id="1339248"/>
    <lineage>
        <taxon>Bacteria</taxon>
        <taxon>Bacillati</taxon>
        <taxon>Bacillota</taxon>
        <taxon>Bacilli</taxon>
        <taxon>Bacillales</taxon>
        <taxon>Bacillaceae</taxon>
        <taxon>Caldibacillus</taxon>
    </lineage>
</organism>
<name>A0A420VG66_9BACI</name>
<protein>
    <submittedName>
        <fullName evidence="1">Uncharacterized protein</fullName>
    </submittedName>
</protein>
<gene>
    <name evidence="1" type="ORF">Cdeb_01090</name>
</gene>